<keyword evidence="3" id="KW-1185">Reference proteome</keyword>
<proteinExistence type="predicted"/>
<comment type="caution">
    <text evidence="2">The sequence shown here is derived from an EMBL/GenBank/DDBJ whole genome shotgun (WGS) entry which is preliminary data.</text>
</comment>
<protein>
    <submittedName>
        <fullName evidence="2">Uncharacterized protein</fullName>
    </submittedName>
</protein>
<feature type="region of interest" description="Disordered" evidence="1">
    <location>
        <begin position="79"/>
        <end position="102"/>
    </location>
</feature>
<dbReference type="AlphaFoldDB" id="A0A8J5WMQ2"/>
<reference evidence="2" key="1">
    <citation type="journal article" date="2021" name="bioRxiv">
        <title>Whole Genome Assembly and Annotation of Northern Wild Rice, Zizania palustris L., Supports a Whole Genome Duplication in the Zizania Genus.</title>
        <authorList>
            <person name="Haas M."/>
            <person name="Kono T."/>
            <person name="Macchietto M."/>
            <person name="Millas R."/>
            <person name="McGilp L."/>
            <person name="Shao M."/>
            <person name="Duquette J."/>
            <person name="Hirsch C.N."/>
            <person name="Kimball J."/>
        </authorList>
    </citation>
    <scope>NUCLEOTIDE SEQUENCE</scope>
    <source>
        <tissue evidence="2">Fresh leaf tissue</tissue>
    </source>
</reference>
<sequence length="140" mass="15299">MAATASEMTRRLTAPRGLTPGSRARANTGRPRLSLVALDARDNRTEYGAVAASLPRLFSMNLFSDAFLANGRSPPSLFTPCPAATRRSSAALSDGKSSNTRTRQPYKIVRWADGRRAAPAHLLLLPHVRRDVGARHEKHR</sequence>
<evidence type="ECO:0000313" key="2">
    <source>
        <dbReference type="EMBL" id="KAG8091324.1"/>
    </source>
</evidence>
<evidence type="ECO:0000313" key="3">
    <source>
        <dbReference type="Proteomes" id="UP000729402"/>
    </source>
</evidence>
<feature type="region of interest" description="Disordered" evidence="1">
    <location>
        <begin position="1"/>
        <end position="30"/>
    </location>
</feature>
<reference evidence="2" key="2">
    <citation type="submission" date="2021-02" db="EMBL/GenBank/DDBJ databases">
        <authorList>
            <person name="Kimball J.A."/>
            <person name="Haas M.W."/>
            <person name="Macchietto M."/>
            <person name="Kono T."/>
            <person name="Duquette J."/>
            <person name="Shao M."/>
        </authorList>
    </citation>
    <scope>NUCLEOTIDE SEQUENCE</scope>
    <source>
        <tissue evidence="2">Fresh leaf tissue</tissue>
    </source>
</reference>
<evidence type="ECO:0000256" key="1">
    <source>
        <dbReference type="SAM" id="MobiDB-lite"/>
    </source>
</evidence>
<organism evidence="2 3">
    <name type="scientific">Zizania palustris</name>
    <name type="common">Northern wild rice</name>
    <dbReference type="NCBI Taxonomy" id="103762"/>
    <lineage>
        <taxon>Eukaryota</taxon>
        <taxon>Viridiplantae</taxon>
        <taxon>Streptophyta</taxon>
        <taxon>Embryophyta</taxon>
        <taxon>Tracheophyta</taxon>
        <taxon>Spermatophyta</taxon>
        <taxon>Magnoliopsida</taxon>
        <taxon>Liliopsida</taxon>
        <taxon>Poales</taxon>
        <taxon>Poaceae</taxon>
        <taxon>BOP clade</taxon>
        <taxon>Oryzoideae</taxon>
        <taxon>Oryzeae</taxon>
        <taxon>Zizaniinae</taxon>
        <taxon>Zizania</taxon>
    </lineage>
</organism>
<dbReference type="Proteomes" id="UP000729402">
    <property type="component" value="Unassembled WGS sequence"/>
</dbReference>
<accession>A0A8J5WMQ2</accession>
<feature type="compositionally biased region" description="Polar residues" evidence="1">
    <location>
        <begin position="86"/>
        <end position="102"/>
    </location>
</feature>
<dbReference type="EMBL" id="JAAALK010000080">
    <property type="protein sequence ID" value="KAG8091324.1"/>
    <property type="molecule type" value="Genomic_DNA"/>
</dbReference>
<gene>
    <name evidence="2" type="ORF">GUJ93_ZPchr0012g22123</name>
</gene>
<name>A0A8J5WMQ2_ZIZPA</name>